<dbReference type="Gene3D" id="3.10.450.50">
    <property type="match status" value="1"/>
</dbReference>
<protein>
    <submittedName>
        <fullName evidence="2">Nuclear transport factor 2 family protein</fullName>
    </submittedName>
</protein>
<evidence type="ECO:0000259" key="1">
    <source>
        <dbReference type="Pfam" id="PF12680"/>
    </source>
</evidence>
<evidence type="ECO:0000313" key="2">
    <source>
        <dbReference type="EMBL" id="MFB9315497.1"/>
    </source>
</evidence>
<keyword evidence="3" id="KW-1185">Reference proteome</keyword>
<dbReference type="EMBL" id="JBHMDG010000034">
    <property type="protein sequence ID" value="MFB9315497.1"/>
    <property type="molecule type" value="Genomic_DNA"/>
</dbReference>
<dbReference type="Pfam" id="PF12680">
    <property type="entry name" value="SnoaL_2"/>
    <property type="match status" value="1"/>
</dbReference>
<dbReference type="Proteomes" id="UP001589750">
    <property type="component" value="Unassembled WGS sequence"/>
</dbReference>
<dbReference type="InterPro" id="IPR032710">
    <property type="entry name" value="NTF2-like_dom_sf"/>
</dbReference>
<dbReference type="SUPFAM" id="SSF54427">
    <property type="entry name" value="NTF2-like"/>
    <property type="match status" value="1"/>
</dbReference>
<sequence>MTTPAPVLAWHDIARTRDPAGLDALLADDCVFRSPAVHTPQEGKAVTTAYLRAAMVVLGPTLRYLDEWYAGDDDGGSAVLEFECEVDGRAVHGVDMLRWGSGGRLTSFTVMVRPVKGLEAVIAGMGAELMRG</sequence>
<gene>
    <name evidence="2" type="ORF">ACFFRI_20800</name>
</gene>
<comment type="caution">
    <text evidence="2">The sequence shown here is derived from an EMBL/GenBank/DDBJ whole genome shotgun (WGS) entry which is preliminary data.</text>
</comment>
<reference evidence="2 3" key="1">
    <citation type="submission" date="2024-09" db="EMBL/GenBank/DDBJ databases">
        <authorList>
            <person name="Sun Q."/>
            <person name="Mori K."/>
        </authorList>
    </citation>
    <scope>NUCLEOTIDE SEQUENCE [LARGE SCALE GENOMIC DNA]</scope>
    <source>
        <strain evidence="2 3">JCM 9626</strain>
    </source>
</reference>
<accession>A0ABV5KGH7</accession>
<organism evidence="2 3">
    <name type="scientific">Nocardioides plantarum</name>
    <dbReference type="NCBI Taxonomy" id="29299"/>
    <lineage>
        <taxon>Bacteria</taxon>
        <taxon>Bacillati</taxon>
        <taxon>Actinomycetota</taxon>
        <taxon>Actinomycetes</taxon>
        <taxon>Propionibacteriales</taxon>
        <taxon>Nocardioidaceae</taxon>
        <taxon>Nocardioides</taxon>
    </lineage>
</organism>
<evidence type="ECO:0000313" key="3">
    <source>
        <dbReference type="Proteomes" id="UP001589750"/>
    </source>
</evidence>
<name>A0ABV5KGH7_9ACTN</name>
<dbReference type="RefSeq" id="WP_140009188.1">
    <property type="nucleotide sequence ID" value="NZ_JBHMDG010000034.1"/>
</dbReference>
<feature type="domain" description="SnoaL-like" evidence="1">
    <location>
        <begin position="7"/>
        <end position="107"/>
    </location>
</feature>
<dbReference type="InterPro" id="IPR037401">
    <property type="entry name" value="SnoaL-like"/>
</dbReference>
<proteinExistence type="predicted"/>